<dbReference type="Gene3D" id="2.60.120.260">
    <property type="entry name" value="Galactose-binding domain-like"/>
    <property type="match status" value="1"/>
</dbReference>
<keyword evidence="5" id="KW-1185">Reference proteome</keyword>
<feature type="compositionally biased region" description="Basic and acidic residues" evidence="2">
    <location>
        <begin position="549"/>
        <end position="561"/>
    </location>
</feature>
<dbReference type="PANTHER" id="PTHR43056:SF10">
    <property type="entry name" value="COCE_NOND FAMILY, PUTATIVE (AFU_ORTHOLOGUE AFUA_7G00600)-RELATED"/>
    <property type="match status" value="1"/>
</dbReference>
<comment type="caution">
    <text evidence="4">The sequence shown here is derived from an EMBL/GenBank/DDBJ whole genome shotgun (WGS) entry which is preliminary data.</text>
</comment>
<keyword evidence="1 4" id="KW-0378">Hydrolase</keyword>
<evidence type="ECO:0000256" key="2">
    <source>
        <dbReference type="SAM" id="MobiDB-lite"/>
    </source>
</evidence>
<name>A0A7W9IKT3_9ACTN</name>
<protein>
    <submittedName>
        <fullName evidence="4">Putative CocE/NonD family hydrolase</fullName>
    </submittedName>
</protein>
<sequence>MPTIKRIGPGAVPHDAAQIMIPMRDGVRLAADAYLTDPSRPNAVVLVRLPYDKDGTYCFMPQISRYFLAQGYNVVVQDVRGKYRSEGKTEFAVNEVDDGYDTIQWITEQPWCDGAVVMWGDSYYGYTALAAVIGGHPALRAVAPRVTGSQLSTVREYGDGTRDVEQTSRKFYFASHYVDADRYEWEPDWGSRPLRATFEEFFRQLGKRSPNFDGEFTGESRFVPPPLKALLESPPVPALYTIGWFDNCAVWSWHDVRALSRNPAWAAHLHLRLEAIDHENYRLGDAPVTPHDDHSGNPAALDRLLPRYLDPAVEFFDAVLGRSGDPAALPRVRYEVCHGGWHESDTWPPRQASDLEYHLSADPSPCLTTEAVPGETSLRWTHDPSDPVPSTGTNPFAALFARSDLRSIGRREDVLRFTGPATREDADLVGVVTLLLRLSAPAGANVHARLLDMTPDGGAFLIAKGQLRLDAPPAGAEVVVDLQSIAYRLRAGHRLALDIMSSDFPDFVTEHSAGADPWTSPPGEPTSREIMLGGPRPSCLRIGRWQPEQLRRTREHHGGNP</sequence>
<dbReference type="SMART" id="SM00939">
    <property type="entry name" value="PepX_C"/>
    <property type="match status" value="1"/>
</dbReference>
<dbReference type="Gene3D" id="1.10.3020.10">
    <property type="entry name" value="alpha-amino acid ester hydrolase ( Helical cap domain)"/>
    <property type="match status" value="1"/>
</dbReference>
<dbReference type="InterPro" id="IPR008979">
    <property type="entry name" value="Galactose-bd-like_sf"/>
</dbReference>
<dbReference type="EMBL" id="JACHMP010000001">
    <property type="protein sequence ID" value="MBB5821933.1"/>
    <property type="molecule type" value="Genomic_DNA"/>
</dbReference>
<dbReference type="InterPro" id="IPR005674">
    <property type="entry name" value="CocE/Ser_esterase"/>
</dbReference>
<dbReference type="Gene3D" id="3.40.50.1820">
    <property type="entry name" value="alpha/beta hydrolase"/>
    <property type="match status" value="1"/>
</dbReference>
<dbReference type="InterPro" id="IPR013736">
    <property type="entry name" value="Xaa-Pro_dipept_C"/>
</dbReference>
<dbReference type="Pfam" id="PF08530">
    <property type="entry name" value="PepX_C"/>
    <property type="match status" value="1"/>
</dbReference>
<dbReference type="InterPro" id="IPR029058">
    <property type="entry name" value="AB_hydrolase_fold"/>
</dbReference>
<feature type="region of interest" description="Disordered" evidence="2">
    <location>
        <begin position="512"/>
        <end position="561"/>
    </location>
</feature>
<evidence type="ECO:0000256" key="1">
    <source>
        <dbReference type="ARBA" id="ARBA00022801"/>
    </source>
</evidence>
<evidence type="ECO:0000259" key="3">
    <source>
        <dbReference type="SMART" id="SM00939"/>
    </source>
</evidence>
<dbReference type="InterPro" id="IPR000383">
    <property type="entry name" value="Xaa-Pro-like_dom"/>
</dbReference>
<dbReference type="SUPFAM" id="SSF53474">
    <property type="entry name" value="alpha/beta-Hydrolases"/>
    <property type="match status" value="1"/>
</dbReference>
<dbReference type="Proteomes" id="UP000540685">
    <property type="component" value="Unassembled WGS sequence"/>
</dbReference>
<organism evidence="4 5">
    <name type="scientific">Streptosporangium becharense</name>
    <dbReference type="NCBI Taxonomy" id="1816182"/>
    <lineage>
        <taxon>Bacteria</taxon>
        <taxon>Bacillati</taxon>
        <taxon>Actinomycetota</taxon>
        <taxon>Actinomycetes</taxon>
        <taxon>Streptosporangiales</taxon>
        <taxon>Streptosporangiaceae</taxon>
        <taxon>Streptosporangium</taxon>
    </lineage>
</organism>
<reference evidence="4 5" key="1">
    <citation type="submission" date="2020-08" db="EMBL/GenBank/DDBJ databases">
        <title>Sequencing the genomes of 1000 actinobacteria strains.</title>
        <authorList>
            <person name="Klenk H.-P."/>
        </authorList>
    </citation>
    <scope>NUCLEOTIDE SEQUENCE [LARGE SCALE GENOMIC DNA]</scope>
    <source>
        <strain evidence="4 5">DSM 46887</strain>
    </source>
</reference>
<dbReference type="RefSeq" id="WP_184540904.1">
    <property type="nucleotide sequence ID" value="NZ_JACHMP010000001.1"/>
</dbReference>
<evidence type="ECO:0000313" key="4">
    <source>
        <dbReference type="EMBL" id="MBB5821933.1"/>
    </source>
</evidence>
<evidence type="ECO:0000313" key="5">
    <source>
        <dbReference type="Proteomes" id="UP000540685"/>
    </source>
</evidence>
<gene>
    <name evidence="4" type="ORF">F4562_004995</name>
</gene>
<dbReference type="Pfam" id="PF02129">
    <property type="entry name" value="Peptidase_S15"/>
    <property type="match status" value="1"/>
</dbReference>
<dbReference type="InterPro" id="IPR050585">
    <property type="entry name" value="Xaa-Pro_dipeptidyl-ppase/CocE"/>
</dbReference>
<proteinExistence type="predicted"/>
<accession>A0A7W9IKT3</accession>
<dbReference type="AlphaFoldDB" id="A0A7W9IKT3"/>
<dbReference type="SUPFAM" id="SSF49785">
    <property type="entry name" value="Galactose-binding domain-like"/>
    <property type="match status" value="1"/>
</dbReference>
<feature type="domain" description="Xaa-Pro dipeptidyl-peptidase C-terminal" evidence="3">
    <location>
        <begin position="313"/>
        <end position="541"/>
    </location>
</feature>
<dbReference type="NCBIfam" id="TIGR00976">
    <property type="entry name" value="CocE_NonD"/>
    <property type="match status" value="1"/>
</dbReference>
<dbReference type="PANTHER" id="PTHR43056">
    <property type="entry name" value="PEPTIDASE S9 PROLYL OLIGOPEPTIDASE"/>
    <property type="match status" value="1"/>
</dbReference>
<dbReference type="GO" id="GO:0008239">
    <property type="term" value="F:dipeptidyl-peptidase activity"/>
    <property type="evidence" value="ECO:0007669"/>
    <property type="project" value="InterPro"/>
</dbReference>